<accession>A0A837DDI9</accession>
<feature type="transmembrane region" description="Helical" evidence="2">
    <location>
        <begin position="460"/>
        <end position="485"/>
    </location>
</feature>
<organism evidence="3 4">
    <name type="scientific">Saccharomonospora viridis</name>
    <dbReference type="NCBI Taxonomy" id="1852"/>
    <lineage>
        <taxon>Bacteria</taxon>
        <taxon>Bacillati</taxon>
        <taxon>Actinomycetota</taxon>
        <taxon>Actinomycetes</taxon>
        <taxon>Pseudonocardiales</taxon>
        <taxon>Pseudonocardiaceae</taxon>
        <taxon>Saccharomonospora</taxon>
    </lineage>
</organism>
<feature type="transmembrane region" description="Helical" evidence="2">
    <location>
        <begin position="424"/>
        <end position="448"/>
    </location>
</feature>
<evidence type="ECO:0000313" key="4">
    <source>
        <dbReference type="Proteomes" id="UP000030848"/>
    </source>
</evidence>
<comment type="caution">
    <text evidence="3">The sequence shown here is derived from an EMBL/GenBank/DDBJ whole genome shotgun (WGS) entry which is preliminary data.</text>
</comment>
<gene>
    <name evidence="3" type="ORF">MINT15_13160</name>
</gene>
<feature type="transmembrane region" description="Helical" evidence="2">
    <location>
        <begin position="188"/>
        <end position="211"/>
    </location>
</feature>
<reference evidence="3 4" key="1">
    <citation type="submission" date="2014-10" db="EMBL/GenBank/DDBJ databases">
        <title>Genome sequence of Micropolyspora internatus JCM3315.</title>
        <authorList>
            <person name="Shin S.-K."/>
            <person name="Yi H."/>
        </authorList>
    </citation>
    <scope>NUCLEOTIDE SEQUENCE [LARGE SCALE GENOMIC DNA]</scope>
    <source>
        <strain evidence="3 4">JCM 3315</strain>
    </source>
</reference>
<feature type="transmembrane region" description="Helical" evidence="2">
    <location>
        <begin position="267"/>
        <end position="287"/>
    </location>
</feature>
<dbReference type="RefSeq" id="WP_015787955.1">
    <property type="nucleotide sequence ID" value="NZ_FOWS01000004.1"/>
</dbReference>
<keyword evidence="2" id="KW-0812">Transmembrane</keyword>
<sequence>MTGDDARTPADSGTLRSPKSTGEPSETTPTAGNLSGTGQLIRLALRRDRLVLPLWIVVVVLLTTAGAGAYEQLYPDPAERAALTASMANNPSITLLLGPAYDLSTAGGFTAWRFGTMLSLLLALVCVFTMTRHTRQEEETGRYELLSSTVVGRYAFLAASSVVCAAFAALTGLATAAALIAAGTSASGAFAFGLGLTSVAWVFTGVAAVTAQLAEYSRTANGLAGAVLGIAFAVRAVGDSSAEASWLSWLSPLGWATRVRPFAGDRFWVLLIPVVVTAALAVTAYLLQRRRDVGFGLLPTPLGPATAAPRLRTPFALAVRLHRGTLLGWVAGFAVLSVLFGWLASDIGDIVGDNERMRDMLAELGGGRGMVDAYLAATADIFGMVAALFVVQATVRIRTEETALRAEPLLTTGVSRLRWVTGHLVLVFAGGAALLLAAGLGMGFAHGVRVGDVGAQTPDVLLACLSQIPAVFVVGGVAVVLFGLLPAHTVGAWAVAAAFLLLSLFGPVLQLDQAVLNASPFQHVPQLPSEDFTAAPMLWLTLVAAGLVTAGVVGFRRRDLG</sequence>
<keyword evidence="2" id="KW-1133">Transmembrane helix</keyword>
<dbReference type="AlphaFoldDB" id="A0A837DDI9"/>
<evidence type="ECO:0000256" key="1">
    <source>
        <dbReference type="SAM" id="MobiDB-lite"/>
    </source>
</evidence>
<feature type="transmembrane region" description="Helical" evidence="2">
    <location>
        <begin position="50"/>
        <end position="70"/>
    </location>
</feature>
<feature type="region of interest" description="Disordered" evidence="1">
    <location>
        <begin position="1"/>
        <end position="34"/>
    </location>
</feature>
<proteinExistence type="predicted"/>
<keyword evidence="2" id="KW-0472">Membrane</keyword>
<feature type="transmembrane region" description="Helical" evidence="2">
    <location>
        <begin position="492"/>
        <end position="511"/>
    </location>
</feature>
<dbReference type="EMBL" id="JRZE01000003">
    <property type="protein sequence ID" value="KHF44434.1"/>
    <property type="molecule type" value="Genomic_DNA"/>
</dbReference>
<feature type="transmembrane region" description="Helical" evidence="2">
    <location>
        <begin position="537"/>
        <end position="555"/>
    </location>
</feature>
<evidence type="ECO:0000313" key="3">
    <source>
        <dbReference type="EMBL" id="KHF44434.1"/>
    </source>
</evidence>
<feature type="transmembrane region" description="Helical" evidence="2">
    <location>
        <begin position="326"/>
        <end position="344"/>
    </location>
</feature>
<feature type="transmembrane region" description="Helical" evidence="2">
    <location>
        <begin position="373"/>
        <end position="395"/>
    </location>
</feature>
<feature type="compositionally biased region" description="Polar residues" evidence="1">
    <location>
        <begin position="14"/>
        <end position="34"/>
    </location>
</feature>
<name>A0A837DDI9_9PSEU</name>
<dbReference type="Proteomes" id="UP000030848">
    <property type="component" value="Unassembled WGS sequence"/>
</dbReference>
<protein>
    <recommendedName>
        <fullName evidence="5">Exporter of polyketide antibiotics</fullName>
    </recommendedName>
</protein>
<feature type="transmembrane region" description="Helical" evidence="2">
    <location>
        <begin position="151"/>
        <end position="182"/>
    </location>
</feature>
<dbReference type="OMA" id="GDRWWVL"/>
<feature type="transmembrane region" description="Helical" evidence="2">
    <location>
        <begin position="223"/>
        <end position="247"/>
    </location>
</feature>
<feature type="transmembrane region" description="Helical" evidence="2">
    <location>
        <begin position="111"/>
        <end position="130"/>
    </location>
</feature>
<evidence type="ECO:0008006" key="5">
    <source>
        <dbReference type="Google" id="ProtNLM"/>
    </source>
</evidence>
<evidence type="ECO:0000256" key="2">
    <source>
        <dbReference type="SAM" id="Phobius"/>
    </source>
</evidence>